<evidence type="ECO:0000313" key="18">
    <source>
        <dbReference type="Proteomes" id="UP000774326"/>
    </source>
</evidence>
<accession>A0A9P8Q0Y5</accession>
<keyword evidence="6 14" id="KW-0812">Transmembrane</keyword>
<name>A0A9P8Q0Y5_WICPI</name>
<evidence type="ECO:0000256" key="16">
    <source>
        <dbReference type="RuleBase" id="RU368008"/>
    </source>
</evidence>
<feature type="repeat" description="Solcar" evidence="14">
    <location>
        <begin position="112"/>
        <end position="211"/>
    </location>
</feature>
<evidence type="ECO:0000256" key="2">
    <source>
        <dbReference type="ARBA" id="ARBA00006375"/>
    </source>
</evidence>
<keyword evidence="11 14" id="KW-0472">Membrane</keyword>
<dbReference type="Gene3D" id="1.50.40.10">
    <property type="entry name" value="Mitochondrial carrier domain"/>
    <property type="match status" value="1"/>
</dbReference>
<dbReference type="Proteomes" id="UP000774326">
    <property type="component" value="Unassembled WGS sequence"/>
</dbReference>
<comment type="caution">
    <text evidence="17">The sequence shown here is derived from an EMBL/GenBank/DDBJ whole genome shotgun (WGS) entry which is preliminary data.</text>
</comment>
<protein>
    <recommendedName>
        <fullName evidence="16">ADP/ATP translocase</fullName>
    </recommendedName>
    <alternativeName>
        <fullName evidence="16">ADP,ATP carrier protein</fullName>
    </alternativeName>
</protein>
<evidence type="ECO:0000256" key="5">
    <source>
        <dbReference type="ARBA" id="ARBA00022449"/>
    </source>
</evidence>
<evidence type="ECO:0000256" key="7">
    <source>
        <dbReference type="ARBA" id="ARBA00022737"/>
    </source>
</evidence>
<feature type="repeat" description="Solcar" evidence="14">
    <location>
        <begin position="219"/>
        <end position="305"/>
    </location>
</feature>
<evidence type="ECO:0000256" key="4">
    <source>
        <dbReference type="ARBA" id="ARBA00022448"/>
    </source>
</evidence>
<dbReference type="SUPFAM" id="SSF103506">
    <property type="entry name" value="Mitochondrial carrier"/>
    <property type="match status" value="1"/>
</dbReference>
<keyword evidence="9 16" id="KW-1133">Transmembrane helix</keyword>
<dbReference type="PRINTS" id="PR00927">
    <property type="entry name" value="ADPTRNSLCASE"/>
</dbReference>
<feature type="repeat" description="Solcar" evidence="14">
    <location>
        <begin position="7"/>
        <end position="100"/>
    </location>
</feature>
<organism evidence="17 18">
    <name type="scientific">Wickerhamomyces pijperi</name>
    <name type="common">Yeast</name>
    <name type="synonym">Pichia pijperi</name>
    <dbReference type="NCBI Taxonomy" id="599730"/>
    <lineage>
        <taxon>Eukaryota</taxon>
        <taxon>Fungi</taxon>
        <taxon>Dikarya</taxon>
        <taxon>Ascomycota</taxon>
        <taxon>Saccharomycotina</taxon>
        <taxon>Saccharomycetes</taxon>
        <taxon>Phaffomycetales</taxon>
        <taxon>Wickerhamomycetaceae</taxon>
        <taxon>Wickerhamomyces</taxon>
    </lineage>
</organism>
<dbReference type="GO" id="GO:1990544">
    <property type="term" value="P:mitochondrial ATP transmembrane transport"/>
    <property type="evidence" value="ECO:0007669"/>
    <property type="project" value="InterPro"/>
</dbReference>
<feature type="transmembrane region" description="Helical" evidence="16">
    <location>
        <begin position="182"/>
        <end position="201"/>
    </location>
</feature>
<evidence type="ECO:0000256" key="10">
    <source>
        <dbReference type="ARBA" id="ARBA00023128"/>
    </source>
</evidence>
<keyword evidence="7" id="KW-0677">Repeat</keyword>
<evidence type="ECO:0000256" key="9">
    <source>
        <dbReference type="ARBA" id="ARBA00022989"/>
    </source>
</evidence>
<dbReference type="EMBL" id="JAEUBG010003889">
    <property type="protein sequence ID" value="KAH3682168.1"/>
    <property type="molecule type" value="Genomic_DNA"/>
</dbReference>
<comment type="similarity">
    <text evidence="2 15">Belongs to the mitochondrial carrier (TC 2.A.29) family.</text>
</comment>
<evidence type="ECO:0000256" key="15">
    <source>
        <dbReference type="RuleBase" id="RU000488"/>
    </source>
</evidence>
<keyword evidence="5" id="KW-0050">Antiport</keyword>
<comment type="caution">
    <text evidence="16">Lacks conserved residue(s) required for the propagation of feature annotation.</text>
</comment>
<feature type="transmembrane region" description="Helical" evidence="16">
    <location>
        <begin position="110"/>
        <end position="133"/>
    </location>
</feature>
<comment type="subcellular location">
    <subcellularLocation>
        <location evidence="16">Membrane</location>
        <topology evidence="16">Multi-pass membrane protein</topology>
    </subcellularLocation>
    <subcellularLocation>
        <location evidence="1">Mitochondrion inner membrane</location>
        <topology evidence="1">Multi-pass membrane protein</topology>
    </subcellularLocation>
</comment>
<keyword evidence="8" id="KW-0999">Mitochondrion inner membrane</keyword>
<proteinExistence type="inferred from homology"/>
<evidence type="ECO:0000256" key="11">
    <source>
        <dbReference type="ARBA" id="ARBA00023136"/>
    </source>
</evidence>
<comment type="subunit">
    <text evidence="3 16">Monomer.</text>
</comment>
<sequence length="307" mass="34459">MSDEQNSQFITGLIWGGIPAAISAIGDAPFGRVKLLLQTQDELIKQKRLTKRYDGMVDCFSRIISEEGFLSLWRGTSATILRYFPVEILNLVLRDTIKNQFDFKKERDGYWTWFAGNLASGVISGGLVLFLVYSLDFGRTRLATDMKLRKKDDNDDDDAGEREFKGLIDVYKKILATDGIVGLYRGFLASLAGIVLYRAFYFGAFDTLKPLVLAGDLKDSFLASFVLSWIITTATSTVTYPLDTIRTRMMVTSGKEMEYKGVIDAFNQIIVNEGLTSLFKGWYVKTLKSLSGAVLIFIYLAFGQYGK</sequence>
<gene>
    <name evidence="17" type="ORF">WICPIJ_006865</name>
</gene>
<dbReference type="GO" id="GO:0005471">
    <property type="term" value="F:ATP:ADP antiporter activity"/>
    <property type="evidence" value="ECO:0007669"/>
    <property type="project" value="UniProtKB-UniRule"/>
</dbReference>
<dbReference type="InterPro" id="IPR002067">
    <property type="entry name" value="MCP"/>
</dbReference>
<evidence type="ECO:0000256" key="3">
    <source>
        <dbReference type="ARBA" id="ARBA00011245"/>
    </source>
</evidence>
<dbReference type="AlphaFoldDB" id="A0A9P8Q0Y5"/>
<evidence type="ECO:0000256" key="14">
    <source>
        <dbReference type="PROSITE-ProRule" id="PRU00282"/>
    </source>
</evidence>
<evidence type="ECO:0000256" key="6">
    <source>
        <dbReference type="ARBA" id="ARBA00022692"/>
    </source>
</evidence>
<feature type="transmembrane region" description="Helical" evidence="16">
    <location>
        <begin position="287"/>
        <end position="305"/>
    </location>
</feature>
<dbReference type="PANTHER" id="PTHR45635:SF14">
    <property type="entry name" value="ADP_ATP TRANSLOCASE"/>
    <property type="match status" value="1"/>
</dbReference>
<dbReference type="InterPro" id="IPR018108">
    <property type="entry name" value="MCP_transmembrane"/>
</dbReference>
<evidence type="ECO:0000256" key="12">
    <source>
        <dbReference type="ARBA" id="ARBA00024143"/>
    </source>
</evidence>
<comment type="catalytic activity">
    <reaction evidence="12">
        <text>ADP(in) + ATP(out) = ADP(out) + ATP(in)</text>
        <dbReference type="Rhea" id="RHEA:34999"/>
        <dbReference type="ChEBI" id="CHEBI:30616"/>
        <dbReference type="ChEBI" id="CHEBI:456216"/>
    </reaction>
    <physiologicalReaction direction="left-to-right" evidence="12">
        <dbReference type="Rhea" id="RHEA:35000"/>
    </physiologicalReaction>
</comment>
<comment type="function">
    <text evidence="16">Catalyzes the exchange of ADP and ATP across the membrane.</text>
</comment>
<evidence type="ECO:0000256" key="8">
    <source>
        <dbReference type="ARBA" id="ARBA00022792"/>
    </source>
</evidence>
<dbReference type="GO" id="GO:0005743">
    <property type="term" value="C:mitochondrial inner membrane"/>
    <property type="evidence" value="ECO:0007669"/>
    <property type="project" value="UniProtKB-SubCell"/>
</dbReference>
<comment type="function">
    <text evidence="13">ADP:ATP antiporter that mediates import of ADP into the mitochondrial matrix for ATP synthesis, and export of ATP out to fuel the cell. Cycles between the cytoplasmic-open state (c-state) and the matrix-open state (m-state): operates by the alternating access mechanism with a single substrate-binding site intermittently exposed to either the cytosolic (c-state) or matrix (m-state) side of the inner mitochondrial membrane.</text>
</comment>
<evidence type="ECO:0000256" key="13">
    <source>
        <dbReference type="ARBA" id="ARBA00045250"/>
    </source>
</evidence>
<feature type="transmembrane region" description="Helical" evidence="16">
    <location>
        <begin position="221"/>
        <end position="242"/>
    </location>
</feature>
<dbReference type="OrthoDB" id="270584at2759"/>
<evidence type="ECO:0000313" key="17">
    <source>
        <dbReference type="EMBL" id="KAH3682168.1"/>
    </source>
</evidence>
<reference evidence="17" key="1">
    <citation type="journal article" date="2021" name="Open Biol.">
        <title>Shared evolutionary footprints suggest mitochondrial oxidative damage underlies multiple complex I losses in fungi.</title>
        <authorList>
            <person name="Schikora-Tamarit M.A."/>
            <person name="Marcet-Houben M."/>
            <person name="Nosek J."/>
            <person name="Gabaldon T."/>
        </authorList>
    </citation>
    <scope>NUCLEOTIDE SEQUENCE</scope>
    <source>
        <strain evidence="17">CBS2887</strain>
    </source>
</reference>
<keyword evidence="10" id="KW-0496">Mitochondrion</keyword>
<keyword evidence="18" id="KW-1185">Reference proteome</keyword>
<dbReference type="Pfam" id="PF00153">
    <property type="entry name" value="Mito_carr"/>
    <property type="match status" value="3"/>
</dbReference>
<dbReference type="InterPro" id="IPR002113">
    <property type="entry name" value="ADT_euk_type"/>
</dbReference>
<reference evidence="17" key="2">
    <citation type="submission" date="2021-01" db="EMBL/GenBank/DDBJ databases">
        <authorList>
            <person name="Schikora-Tamarit M.A."/>
        </authorList>
    </citation>
    <scope>NUCLEOTIDE SEQUENCE</scope>
    <source>
        <strain evidence="17">CBS2887</strain>
    </source>
</reference>
<dbReference type="GO" id="GO:0140021">
    <property type="term" value="P:mitochondrial ADP transmembrane transport"/>
    <property type="evidence" value="ECO:0007669"/>
    <property type="project" value="InterPro"/>
</dbReference>
<keyword evidence="4 15" id="KW-0813">Transport</keyword>
<dbReference type="PROSITE" id="PS50920">
    <property type="entry name" value="SOLCAR"/>
    <property type="match status" value="3"/>
</dbReference>
<dbReference type="PRINTS" id="PR00926">
    <property type="entry name" value="MITOCARRIER"/>
</dbReference>
<dbReference type="InterPro" id="IPR023395">
    <property type="entry name" value="MCP_dom_sf"/>
</dbReference>
<evidence type="ECO:0000256" key="1">
    <source>
        <dbReference type="ARBA" id="ARBA00004448"/>
    </source>
</evidence>
<dbReference type="PANTHER" id="PTHR45635">
    <property type="entry name" value="ADP,ATP CARRIER PROTEIN 1-RELATED-RELATED"/>
    <property type="match status" value="1"/>
</dbReference>